<keyword evidence="3 6" id="KW-0812">Transmembrane</keyword>
<dbReference type="STRING" id="1408254.T458_10280"/>
<keyword evidence="8" id="KW-1185">Reference proteome</keyword>
<keyword evidence="5 6" id="KW-0472">Membrane</keyword>
<keyword evidence="4 6" id="KW-1133">Transmembrane helix</keyword>
<dbReference type="PANTHER" id="PTHR30238:SF4">
    <property type="entry name" value="SLL1022 PROTEIN"/>
    <property type="match status" value="1"/>
</dbReference>
<feature type="transmembrane region" description="Helical" evidence="6">
    <location>
        <begin position="130"/>
        <end position="147"/>
    </location>
</feature>
<name>V6M9E3_9BACL</name>
<dbReference type="HOGENOM" id="CLU_070543_0_1_9"/>
<dbReference type="InterPro" id="IPR022301">
    <property type="entry name" value="Integral_membrane_YjbE"/>
</dbReference>
<dbReference type="PANTHER" id="PTHR30238">
    <property type="entry name" value="MEMBRANE BOUND PREDICTED REDOX MODULATOR"/>
    <property type="match status" value="1"/>
</dbReference>
<evidence type="ECO:0000256" key="1">
    <source>
        <dbReference type="ARBA" id="ARBA00004141"/>
    </source>
</evidence>
<evidence type="ECO:0000256" key="5">
    <source>
        <dbReference type="ARBA" id="ARBA00023136"/>
    </source>
</evidence>
<reference evidence="7 8" key="1">
    <citation type="journal article" date="2014" name="Genome Announc.">
        <title>Draft Genome Sequence of Brevibacillus panacihumi Strain W25, a Halotolerant Hydrocarbon-Degrading Bacterium.</title>
        <authorList>
            <person name="Wang X."/>
            <person name="Jin D."/>
            <person name="Zhou L."/>
            <person name="Wu L."/>
            <person name="An W."/>
            <person name="Chen Y."/>
            <person name="Zhao L."/>
        </authorList>
    </citation>
    <scope>NUCLEOTIDE SEQUENCE [LARGE SCALE GENOMIC DNA]</scope>
    <source>
        <strain evidence="7 8">W25</strain>
    </source>
</reference>
<evidence type="ECO:0000256" key="4">
    <source>
        <dbReference type="ARBA" id="ARBA00022989"/>
    </source>
</evidence>
<dbReference type="RefSeq" id="WP_023556020.1">
    <property type="nucleotide sequence ID" value="NZ_KI629782.1"/>
</dbReference>
<dbReference type="eggNOG" id="COG0861">
    <property type="taxonomic scope" value="Bacteria"/>
</dbReference>
<feature type="transmembrane region" description="Helical" evidence="6">
    <location>
        <begin position="6"/>
        <end position="30"/>
    </location>
</feature>
<dbReference type="GO" id="GO:0016020">
    <property type="term" value="C:membrane"/>
    <property type="evidence" value="ECO:0007669"/>
    <property type="project" value="UniProtKB-SubCell"/>
</dbReference>
<feature type="transmembrane region" description="Helical" evidence="6">
    <location>
        <begin position="107"/>
        <end position="124"/>
    </location>
</feature>
<comment type="subcellular location">
    <subcellularLocation>
        <location evidence="1">Membrane</location>
        <topology evidence="1">Multi-pass membrane protein</topology>
    </subcellularLocation>
</comment>
<evidence type="ECO:0000313" key="7">
    <source>
        <dbReference type="EMBL" id="EST54892.1"/>
    </source>
</evidence>
<dbReference type="AlphaFoldDB" id="V6M9E3"/>
<dbReference type="PATRIC" id="fig|1408254.3.peg.2033"/>
<feature type="transmembrane region" description="Helical" evidence="6">
    <location>
        <begin position="191"/>
        <end position="213"/>
    </location>
</feature>
<evidence type="ECO:0000313" key="8">
    <source>
        <dbReference type="Proteomes" id="UP000017973"/>
    </source>
</evidence>
<dbReference type="EMBL" id="AYJU01000015">
    <property type="protein sequence ID" value="EST54892.1"/>
    <property type="molecule type" value="Genomic_DNA"/>
</dbReference>
<feature type="transmembrane region" description="Helical" evidence="6">
    <location>
        <begin position="42"/>
        <end position="63"/>
    </location>
</feature>
<comment type="caution">
    <text evidence="7">The sequence shown here is derived from an EMBL/GenBank/DDBJ whole genome shotgun (WGS) entry which is preliminary data.</text>
</comment>
<feature type="transmembrane region" description="Helical" evidence="6">
    <location>
        <begin position="159"/>
        <end position="179"/>
    </location>
</feature>
<protein>
    <submittedName>
        <fullName evidence="7">Membrane protein</fullName>
    </submittedName>
</protein>
<dbReference type="InterPro" id="IPR005496">
    <property type="entry name" value="Integral_membrane_TerC"/>
</dbReference>
<organism evidence="7 8">
    <name type="scientific">Brevibacillus panacihumi W25</name>
    <dbReference type="NCBI Taxonomy" id="1408254"/>
    <lineage>
        <taxon>Bacteria</taxon>
        <taxon>Bacillati</taxon>
        <taxon>Bacillota</taxon>
        <taxon>Bacilli</taxon>
        <taxon>Bacillales</taxon>
        <taxon>Paenibacillaceae</taxon>
        <taxon>Brevibacillus</taxon>
    </lineage>
</organism>
<proteinExistence type="inferred from homology"/>
<dbReference type="OrthoDB" id="5295733at2"/>
<evidence type="ECO:0000256" key="2">
    <source>
        <dbReference type="ARBA" id="ARBA00007511"/>
    </source>
</evidence>
<dbReference type="Pfam" id="PF03741">
    <property type="entry name" value="TerC"/>
    <property type="match status" value="1"/>
</dbReference>
<feature type="transmembrane region" description="Helical" evidence="6">
    <location>
        <begin position="69"/>
        <end position="86"/>
    </location>
</feature>
<dbReference type="Proteomes" id="UP000017973">
    <property type="component" value="Unassembled WGS sequence"/>
</dbReference>
<evidence type="ECO:0000256" key="3">
    <source>
        <dbReference type="ARBA" id="ARBA00022692"/>
    </source>
</evidence>
<evidence type="ECO:0000256" key="6">
    <source>
        <dbReference type="SAM" id="Phobius"/>
    </source>
</evidence>
<comment type="similarity">
    <text evidence="2">Belongs to the TerC family.</text>
</comment>
<dbReference type="NCBIfam" id="TIGR03717">
    <property type="entry name" value="R_switched_YjbE"/>
    <property type="match status" value="1"/>
</dbReference>
<sequence length="235" mass="25452">MTSDFLLSILQLIMVDLVLSGDNAVVIALACRNLSPHLQKKAIFWGTFGAVGMRILLTFIAIWLLKIPLVQVIGGLLLLWIAIKLLKGEEEDSEIESSSSMMGALKTIIFADMIMSLDNVIAVAGAAKGSILLVVIGLAISIPLIIWGSRLLMKLMKRFPVIVLLGAGILGFTAGQMIMEDKLVGVWVERYLPLSPVLVPVALALVIIALGTYMKRRGSSKPDPLQPKKTGEELH</sequence>
<gene>
    <name evidence="7" type="ORF">T458_10280</name>
</gene>
<accession>V6M9E3</accession>